<dbReference type="SUPFAM" id="SSF46955">
    <property type="entry name" value="Putative DNA-binding domain"/>
    <property type="match status" value="1"/>
</dbReference>
<dbReference type="SMART" id="SM00422">
    <property type="entry name" value="HTH_MERR"/>
    <property type="match status" value="1"/>
</dbReference>
<reference evidence="6" key="1">
    <citation type="submission" date="2020-10" db="EMBL/GenBank/DDBJ databases">
        <authorList>
            <person name="Gilroy R."/>
        </authorList>
    </citation>
    <scope>NUCLEOTIDE SEQUENCE</scope>
    <source>
        <strain evidence="6">11167</strain>
    </source>
</reference>
<dbReference type="Gene3D" id="1.10.1660.10">
    <property type="match status" value="1"/>
</dbReference>
<dbReference type="PANTHER" id="PTHR30204">
    <property type="entry name" value="REDOX-CYCLING DRUG-SENSING TRANSCRIPTIONAL ACTIVATOR SOXR"/>
    <property type="match status" value="1"/>
</dbReference>
<dbReference type="SUPFAM" id="SSF55136">
    <property type="entry name" value="Probable bacterial effector-binding domain"/>
    <property type="match status" value="1"/>
</dbReference>
<dbReference type="PANTHER" id="PTHR30204:SF69">
    <property type="entry name" value="MERR-FAMILY TRANSCRIPTIONAL REGULATOR"/>
    <property type="match status" value="1"/>
</dbReference>
<evidence type="ECO:0000313" key="7">
    <source>
        <dbReference type="Proteomes" id="UP000823633"/>
    </source>
</evidence>
<evidence type="ECO:0000256" key="3">
    <source>
        <dbReference type="ARBA" id="ARBA00023125"/>
    </source>
</evidence>
<evidence type="ECO:0000256" key="2">
    <source>
        <dbReference type="ARBA" id="ARBA00023015"/>
    </source>
</evidence>
<dbReference type="PROSITE" id="PS50937">
    <property type="entry name" value="HTH_MERR_2"/>
    <property type="match status" value="1"/>
</dbReference>
<feature type="domain" description="HTH merR-type" evidence="5">
    <location>
        <begin position="7"/>
        <end position="76"/>
    </location>
</feature>
<gene>
    <name evidence="6" type="ORF">IAC42_07655</name>
</gene>
<dbReference type="EMBL" id="JADIMU010000051">
    <property type="protein sequence ID" value="MBO8443614.1"/>
    <property type="molecule type" value="Genomic_DNA"/>
</dbReference>
<name>A0A9D9E9E7_9SPIR</name>
<dbReference type="InterPro" id="IPR011256">
    <property type="entry name" value="Reg_factor_effector_dom_sf"/>
</dbReference>
<proteinExistence type="predicted"/>
<dbReference type="AlphaFoldDB" id="A0A9D9E9E7"/>
<sequence length="266" mass="29848">MKEQHRLYTAGQLAKMYSLKKDTILYYDRIGLFCPEGRAENGYRQYSHSQLTELDAILGMRELGMPIASIRQAITGTDIPSFTALLESERRAVEAKIASLKERSQVLTSMIATIDKACGSPKEVLFFEKRPSCHIVTADIVYEDGMGCEDAWQKAYDHILDKAEQALMPVVGSIIAPEKAIEGRYAKVYATYTRATGETIPAGEYACMYFQGPVDDMSRQYRHFLAVLADMGVRTTGPFYEELSVSTTVTRKSAEYVTLVFIRTAR</sequence>
<keyword evidence="4" id="KW-0804">Transcription</keyword>
<dbReference type="GO" id="GO:0003677">
    <property type="term" value="F:DNA binding"/>
    <property type="evidence" value="ECO:0007669"/>
    <property type="project" value="UniProtKB-KW"/>
</dbReference>
<protein>
    <submittedName>
        <fullName evidence="6">MerR family transcriptional regulator</fullName>
    </submittedName>
</protein>
<reference evidence="6" key="2">
    <citation type="journal article" date="2021" name="PeerJ">
        <title>Extensive microbial diversity within the chicken gut microbiome revealed by metagenomics and culture.</title>
        <authorList>
            <person name="Gilroy R."/>
            <person name="Ravi A."/>
            <person name="Getino M."/>
            <person name="Pursley I."/>
            <person name="Horton D.L."/>
            <person name="Alikhan N.F."/>
            <person name="Baker D."/>
            <person name="Gharbi K."/>
            <person name="Hall N."/>
            <person name="Watson M."/>
            <person name="Adriaenssens E.M."/>
            <person name="Foster-Nyarko E."/>
            <person name="Jarju S."/>
            <person name="Secka A."/>
            <person name="Antonio M."/>
            <person name="Oren A."/>
            <person name="Chaudhuri R.R."/>
            <person name="La Ragione R."/>
            <person name="Hildebrand F."/>
            <person name="Pallen M.J."/>
        </authorList>
    </citation>
    <scope>NUCLEOTIDE SEQUENCE</scope>
    <source>
        <strain evidence="6">11167</strain>
    </source>
</reference>
<evidence type="ECO:0000256" key="1">
    <source>
        <dbReference type="ARBA" id="ARBA00022491"/>
    </source>
</evidence>
<evidence type="ECO:0000259" key="5">
    <source>
        <dbReference type="PROSITE" id="PS50937"/>
    </source>
</evidence>
<keyword evidence="2" id="KW-0805">Transcription regulation</keyword>
<keyword evidence="1" id="KW-0678">Repressor</keyword>
<evidence type="ECO:0000313" key="6">
    <source>
        <dbReference type="EMBL" id="MBO8443614.1"/>
    </source>
</evidence>
<keyword evidence="3" id="KW-0238">DNA-binding</keyword>
<dbReference type="Proteomes" id="UP000823633">
    <property type="component" value="Unassembled WGS sequence"/>
</dbReference>
<dbReference type="InterPro" id="IPR047057">
    <property type="entry name" value="MerR_fam"/>
</dbReference>
<organism evidence="6 7">
    <name type="scientific">Candidatus Aphodenecus pullistercoris</name>
    <dbReference type="NCBI Taxonomy" id="2840669"/>
    <lineage>
        <taxon>Bacteria</taxon>
        <taxon>Pseudomonadati</taxon>
        <taxon>Spirochaetota</taxon>
        <taxon>Spirochaetia</taxon>
        <taxon>Spirochaetales</taxon>
        <taxon>Candidatus Aphodenecus</taxon>
    </lineage>
</organism>
<dbReference type="GO" id="GO:0003700">
    <property type="term" value="F:DNA-binding transcription factor activity"/>
    <property type="evidence" value="ECO:0007669"/>
    <property type="project" value="InterPro"/>
</dbReference>
<dbReference type="InterPro" id="IPR000551">
    <property type="entry name" value="MerR-type_HTH_dom"/>
</dbReference>
<dbReference type="Pfam" id="PF13411">
    <property type="entry name" value="MerR_1"/>
    <property type="match status" value="1"/>
</dbReference>
<accession>A0A9D9E9E7</accession>
<dbReference type="InterPro" id="IPR009061">
    <property type="entry name" value="DNA-bd_dom_put_sf"/>
</dbReference>
<dbReference type="Gene3D" id="3.20.80.10">
    <property type="entry name" value="Regulatory factor, effector binding domain"/>
    <property type="match status" value="1"/>
</dbReference>
<evidence type="ECO:0000256" key="4">
    <source>
        <dbReference type="ARBA" id="ARBA00023163"/>
    </source>
</evidence>
<comment type="caution">
    <text evidence="6">The sequence shown here is derived from an EMBL/GenBank/DDBJ whole genome shotgun (WGS) entry which is preliminary data.</text>
</comment>